<dbReference type="InterPro" id="IPR012902">
    <property type="entry name" value="N_methyl_site"/>
</dbReference>
<dbReference type="EMBL" id="WKJZ01000003">
    <property type="protein sequence ID" value="MVW76737.1"/>
    <property type="molecule type" value="Genomic_DNA"/>
</dbReference>
<dbReference type="GO" id="GO:0015628">
    <property type="term" value="P:protein secretion by the type II secretion system"/>
    <property type="evidence" value="ECO:0007669"/>
    <property type="project" value="InterPro"/>
</dbReference>
<dbReference type="Pfam" id="PF07963">
    <property type="entry name" value="N_methyl"/>
    <property type="match status" value="1"/>
</dbReference>
<keyword evidence="6 7" id="KW-0472">Membrane</keyword>
<dbReference type="PRINTS" id="PR00885">
    <property type="entry name" value="BCTERIALGSPH"/>
</dbReference>
<dbReference type="InterPro" id="IPR002416">
    <property type="entry name" value="T2SS_protein-GspH"/>
</dbReference>
<evidence type="ECO:0000256" key="7">
    <source>
        <dbReference type="SAM" id="Phobius"/>
    </source>
</evidence>
<protein>
    <submittedName>
        <fullName evidence="8">Prepilin-type N-terminal cleavage/methylation domain-containing protein</fullName>
    </submittedName>
</protein>
<dbReference type="AlphaFoldDB" id="A0A6I4KXC9"/>
<dbReference type="RefSeq" id="WP_160347244.1">
    <property type="nucleotide sequence ID" value="NZ_WKJZ01000003.1"/>
</dbReference>
<keyword evidence="4 7" id="KW-0812">Transmembrane</keyword>
<organism evidence="8 9">
    <name type="scientific">Pseudomonas xionganensis</name>
    <dbReference type="NCBI Taxonomy" id="2654845"/>
    <lineage>
        <taxon>Bacteria</taxon>
        <taxon>Pseudomonadati</taxon>
        <taxon>Pseudomonadota</taxon>
        <taxon>Gammaproteobacteria</taxon>
        <taxon>Pseudomonadales</taxon>
        <taxon>Pseudomonadaceae</taxon>
        <taxon>Pseudomonas</taxon>
    </lineage>
</organism>
<evidence type="ECO:0000256" key="3">
    <source>
        <dbReference type="ARBA" id="ARBA00022481"/>
    </source>
</evidence>
<comment type="caution">
    <text evidence="8">The sequence shown here is derived from an EMBL/GenBank/DDBJ whole genome shotgun (WGS) entry which is preliminary data.</text>
</comment>
<keyword evidence="9" id="KW-1185">Reference proteome</keyword>
<evidence type="ECO:0000256" key="2">
    <source>
        <dbReference type="ARBA" id="ARBA00005233"/>
    </source>
</evidence>
<dbReference type="Gene3D" id="3.30.700.10">
    <property type="entry name" value="Glycoprotein, Type 4 Pilin"/>
    <property type="match status" value="1"/>
</dbReference>
<dbReference type="Proteomes" id="UP000429555">
    <property type="component" value="Unassembled WGS sequence"/>
</dbReference>
<sequence length="61" mass="6632">MKSLKKQKGFTLIELMIVIAIIGILAAIAIPQFNEYRAKANDTTATADAKNNITAVISNLR</sequence>
<dbReference type="SUPFAM" id="SSF54523">
    <property type="entry name" value="Pili subunits"/>
    <property type="match status" value="1"/>
</dbReference>
<accession>A0A6I4KXC9</accession>
<evidence type="ECO:0000256" key="6">
    <source>
        <dbReference type="ARBA" id="ARBA00023136"/>
    </source>
</evidence>
<gene>
    <name evidence="8" type="ORF">GJV18_15560</name>
</gene>
<dbReference type="PROSITE" id="PS00409">
    <property type="entry name" value="PROKAR_NTER_METHYL"/>
    <property type="match status" value="1"/>
</dbReference>
<feature type="transmembrane region" description="Helical" evidence="7">
    <location>
        <begin position="12"/>
        <end position="33"/>
    </location>
</feature>
<dbReference type="PANTHER" id="PTHR30093">
    <property type="entry name" value="GENERAL SECRETION PATHWAY PROTEIN G"/>
    <property type="match status" value="1"/>
</dbReference>
<comment type="similarity">
    <text evidence="2">Belongs to the N-Me-Phe pilin family.</text>
</comment>
<comment type="subcellular location">
    <subcellularLocation>
        <location evidence="1">Membrane</location>
        <topology evidence="1">Single-pass membrane protein</topology>
    </subcellularLocation>
</comment>
<evidence type="ECO:0000256" key="4">
    <source>
        <dbReference type="ARBA" id="ARBA00022692"/>
    </source>
</evidence>
<evidence type="ECO:0000313" key="8">
    <source>
        <dbReference type="EMBL" id="MVW76737.1"/>
    </source>
</evidence>
<dbReference type="NCBIfam" id="TIGR02532">
    <property type="entry name" value="IV_pilin_GFxxxE"/>
    <property type="match status" value="1"/>
</dbReference>
<reference evidence="8 9" key="1">
    <citation type="submission" date="2019-11" db="EMBL/GenBank/DDBJ databases">
        <title>Pseudomonas flavidum sp. nov., isolated from Baiyang Lake.</title>
        <authorList>
            <person name="Zhao Y."/>
        </authorList>
    </citation>
    <scope>NUCLEOTIDE SEQUENCE [LARGE SCALE GENOMIC DNA]</scope>
    <source>
        <strain evidence="9">R-22-3 w-18</strain>
    </source>
</reference>
<evidence type="ECO:0000256" key="5">
    <source>
        <dbReference type="ARBA" id="ARBA00022989"/>
    </source>
</evidence>
<dbReference type="GO" id="GO:0015627">
    <property type="term" value="C:type II protein secretion system complex"/>
    <property type="evidence" value="ECO:0007669"/>
    <property type="project" value="InterPro"/>
</dbReference>
<evidence type="ECO:0000313" key="9">
    <source>
        <dbReference type="Proteomes" id="UP000429555"/>
    </source>
</evidence>
<keyword evidence="3" id="KW-0488">Methylation</keyword>
<evidence type="ECO:0000256" key="1">
    <source>
        <dbReference type="ARBA" id="ARBA00004167"/>
    </source>
</evidence>
<dbReference type="GO" id="GO:0016020">
    <property type="term" value="C:membrane"/>
    <property type="evidence" value="ECO:0007669"/>
    <property type="project" value="UniProtKB-SubCell"/>
</dbReference>
<proteinExistence type="inferred from homology"/>
<dbReference type="InterPro" id="IPR045584">
    <property type="entry name" value="Pilin-like"/>
</dbReference>
<keyword evidence="5 7" id="KW-1133">Transmembrane helix</keyword>
<dbReference type="PANTHER" id="PTHR30093:SF34">
    <property type="entry name" value="PREPILIN PEPTIDASE-DEPENDENT PROTEIN D"/>
    <property type="match status" value="1"/>
</dbReference>
<name>A0A6I4KXC9_9PSED</name>